<reference evidence="1" key="1">
    <citation type="submission" date="2022-12" db="EMBL/GenBank/DDBJ databases">
        <title>Clostridium sp. nov., isolated from industrial wastewater.</title>
        <authorList>
            <person name="Jiayan W."/>
        </authorList>
    </citation>
    <scope>NUCLEOTIDE SEQUENCE</scope>
    <source>
        <strain evidence="1">ZC22-4</strain>
    </source>
</reference>
<evidence type="ECO:0000313" key="2">
    <source>
        <dbReference type="Proteomes" id="UP001144612"/>
    </source>
</evidence>
<accession>A0ABT4D7L6</accession>
<evidence type="ECO:0000313" key="1">
    <source>
        <dbReference type="EMBL" id="MCY6957246.1"/>
    </source>
</evidence>
<protein>
    <submittedName>
        <fullName evidence="1">Uncharacterized protein</fullName>
    </submittedName>
</protein>
<dbReference type="Proteomes" id="UP001144612">
    <property type="component" value="Unassembled WGS sequence"/>
</dbReference>
<organism evidence="1 2">
    <name type="scientific">Clostridium brassicae</name>
    <dbReference type="NCBI Taxonomy" id="2999072"/>
    <lineage>
        <taxon>Bacteria</taxon>
        <taxon>Bacillati</taxon>
        <taxon>Bacillota</taxon>
        <taxon>Clostridia</taxon>
        <taxon>Eubacteriales</taxon>
        <taxon>Clostridiaceae</taxon>
        <taxon>Clostridium</taxon>
    </lineage>
</organism>
<name>A0ABT4D7L6_9CLOT</name>
<dbReference type="EMBL" id="JAPQFJ010000001">
    <property type="protein sequence ID" value="MCY6957246.1"/>
    <property type="molecule type" value="Genomic_DNA"/>
</dbReference>
<sequence length="186" mass="21783">MELIMDIIGELLEGILGFLTKSSKKKFKGEESDDRFVYETSGKSEDGEDKWNEVKEWKVVDKWNEVSDWNQTSQEKLEDEKNQLYEVNQEEQVNYSSKVGNLGLDNNLLEVYNVKQIGKDGLVCDNQQSSHNNLYYDIEPNKEIYNDEVVSSNLNFNTEALRNSLIYSEILDKPKAKSRRRRKNWI</sequence>
<dbReference type="RefSeq" id="WP_268059601.1">
    <property type="nucleotide sequence ID" value="NZ_JAPQFJ010000001.1"/>
</dbReference>
<proteinExistence type="predicted"/>
<gene>
    <name evidence="1" type="ORF">OW729_01360</name>
</gene>
<comment type="caution">
    <text evidence="1">The sequence shown here is derived from an EMBL/GenBank/DDBJ whole genome shotgun (WGS) entry which is preliminary data.</text>
</comment>
<keyword evidence="2" id="KW-1185">Reference proteome</keyword>